<dbReference type="AlphaFoldDB" id="A0A820SDD2"/>
<dbReference type="Proteomes" id="UP000663844">
    <property type="component" value="Unassembled WGS sequence"/>
</dbReference>
<protein>
    <submittedName>
        <fullName evidence="1">Uncharacterized protein</fullName>
    </submittedName>
</protein>
<dbReference type="EMBL" id="CAJOAZ010033075">
    <property type="protein sequence ID" value="CAF4452186.1"/>
    <property type="molecule type" value="Genomic_DNA"/>
</dbReference>
<reference evidence="1" key="1">
    <citation type="submission" date="2021-02" db="EMBL/GenBank/DDBJ databases">
        <authorList>
            <person name="Nowell W R."/>
        </authorList>
    </citation>
    <scope>NUCLEOTIDE SEQUENCE</scope>
</reference>
<evidence type="ECO:0000313" key="2">
    <source>
        <dbReference type="Proteomes" id="UP000663844"/>
    </source>
</evidence>
<proteinExistence type="predicted"/>
<organism evidence="1 2">
    <name type="scientific">Adineta steineri</name>
    <dbReference type="NCBI Taxonomy" id="433720"/>
    <lineage>
        <taxon>Eukaryota</taxon>
        <taxon>Metazoa</taxon>
        <taxon>Spiralia</taxon>
        <taxon>Gnathifera</taxon>
        <taxon>Rotifera</taxon>
        <taxon>Eurotatoria</taxon>
        <taxon>Bdelloidea</taxon>
        <taxon>Adinetida</taxon>
        <taxon>Adinetidae</taxon>
        <taxon>Adineta</taxon>
    </lineage>
</organism>
<comment type="caution">
    <text evidence="1">The sequence shown here is derived from an EMBL/GenBank/DDBJ whole genome shotgun (WGS) entry which is preliminary data.</text>
</comment>
<name>A0A820SDD2_9BILA</name>
<feature type="non-terminal residue" evidence="1">
    <location>
        <position position="1"/>
    </location>
</feature>
<gene>
    <name evidence="1" type="ORF">OXD698_LOCUS54467</name>
</gene>
<accession>A0A820SDD2</accession>
<sequence>MILSSVRLNHLSYTELDSNILHKLTIISSDNTFKIETFPYIQSTIESFPSEPPDVLLTEFESNSIFQNISTTFLSQL</sequence>
<evidence type="ECO:0000313" key="1">
    <source>
        <dbReference type="EMBL" id="CAF4452186.1"/>
    </source>
</evidence>